<evidence type="ECO:0000256" key="8">
    <source>
        <dbReference type="RuleBase" id="RU000673"/>
    </source>
</evidence>
<dbReference type="GO" id="GO:0072344">
    <property type="term" value="P:rescue of stalled ribosome"/>
    <property type="evidence" value="ECO:0007669"/>
    <property type="project" value="UniProtKB-UniRule"/>
</dbReference>
<dbReference type="GO" id="GO:0000049">
    <property type="term" value="F:tRNA binding"/>
    <property type="evidence" value="ECO:0007669"/>
    <property type="project" value="UniProtKB-UniRule"/>
</dbReference>
<dbReference type="InterPro" id="IPR001328">
    <property type="entry name" value="Pept_tRNA_hydro"/>
</dbReference>
<organism evidence="10 11">
    <name type="scientific">Lyticum sinuosum</name>
    <dbReference type="NCBI Taxonomy" id="1332059"/>
    <lineage>
        <taxon>Bacteria</taxon>
        <taxon>Pseudomonadati</taxon>
        <taxon>Pseudomonadota</taxon>
        <taxon>Alphaproteobacteria</taxon>
        <taxon>Rickettsiales</taxon>
        <taxon>Lyticum</taxon>
    </lineage>
</organism>
<keyword evidence="3 7" id="KW-0378">Hydrolase</keyword>
<dbReference type="RefSeq" id="WP_322498405.1">
    <property type="nucleotide sequence ID" value="NZ_JARGYU010000001.1"/>
</dbReference>
<comment type="function">
    <text evidence="7">Hydrolyzes ribosome-free peptidyl-tRNAs (with 1 or more amino acids incorporated), which drop off the ribosome during protein synthesis, or as a result of ribosome stalling.</text>
</comment>
<dbReference type="GO" id="GO:0005737">
    <property type="term" value="C:cytoplasm"/>
    <property type="evidence" value="ECO:0007669"/>
    <property type="project" value="UniProtKB-SubCell"/>
</dbReference>
<proteinExistence type="inferred from homology"/>
<reference evidence="10" key="1">
    <citation type="submission" date="2023-02" db="EMBL/GenBank/DDBJ databases">
        <title>Host association and intracellularity evolved multiple times independently in the Rickettsiales.</title>
        <authorList>
            <person name="Castelli M."/>
            <person name="Nardi T."/>
            <person name="Gammuto L."/>
            <person name="Bellinzona G."/>
            <person name="Sabaneyeva E."/>
            <person name="Potekhin A."/>
            <person name="Serra V."/>
            <person name="Petroni G."/>
            <person name="Sassera D."/>
        </authorList>
    </citation>
    <scope>NUCLEOTIDE SEQUENCE</scope>
    <source>
        <strain evidence="10">USBL-36I1</strain>
    </source>
</reference>
<dbReference type="EC" id="3.1.1.29" evidence="1 7"/>
<keyword evidence="7" id="KW-0963">Cytoplasm</keyword>
<dbReference type="NCBIfam" id="TIGR00447">
    <property type="entry name" value="pth"/>
    <property type="match status" value="1"/>
</dbReference>
<keyword evidence="2 7" id="KW-0820">tRNA-binding</keyword>
<dbReference type="PROSITE" id="PS01195">
    <property type="entry name" value="PEPT_TRNA_HYDROL_1"/>
    <property type="match status" value="1"/>
</dbReference>
<name>A0AAE4VKF1_9RICK</name>
<comment type="subcellular location">
    <subcellularLocation>
        <location evidence="7">Cytoplasm</location>
    </subcellularLocation>
</comment>
<dbReference type="Pfam" id="PF01195">
    <property type="entry name" value="Pept_tRNA_hydro"/>
    <property type="match status" value="1"/>
</dbReference>
<dbReference type="GO" id="GO:0006515">
    <property type="term" value="P:protein quality control for misfolded or incompletely synthesized proteins"/>
    <property type="evidence" value="ECO:0007669"/>
    <property type="project" value="UniProtKB-UniRule"/>
</dbReference>
<evidence type="ECO:0000256" key="5">
    <source>
        <dbReference type="ARBA" id="ARBA00038063"/>
    </source>
</evidence>
<evidence type="ECO:0000256" key="2">
    <source>
        <dbReference type="ARBA" id="ARBA00022555"/>
    </source>
</evidence>
<feature type="site" description="Discriminates between blocked and unblocked aminoacyl-tRNA" evidence="7">
    <location>
        <position position="15"/>
    </location>
</feature>
<evidence type="ECO:0000313" key="11">
    <source>
        <dbReference type="Proteomes" id="UP001289135"/>
    </source>
</evidence>
<evidence type="ECO:0000313" key="10">
    <source>
        <dbReference type="EMBL" id="MDZ5760973.1"/>
    </source>
</evidence>
<evidence type="ECO:0000256" key="4">
    <source>
        <dbReference type="ARBA" id="ARBA00022884"/>
    </source>
</evidence>
<dbReference type="PROSITE" id="PS01196">
    <property type="entry name" value="PEPT_TRNA_HYDROL_2"/>
    <property type="match status" value="1"/>
</dbReference>
<feature type="binding site" evidence="7">
    <location>
        <position position="71"/>
    </location>
    <ligand>
        <name>tRNA</name>
        <dbReference type="ChEBI" id="CHEBI:17843"/>
    </ligand>
</feature>
<comment type="function">
    <text evidence="7">Catalyzes the release of premature peptidyl moieties from peptidyl-tRNA molecules trapped in stalled 50S ribosomal subunits, and thus maintains levels of free tRNAs and 50S ribosomes.</text>
</comment>
<dbReference type="HAMAP" id="MF_00083">
    <property type="entry name" value="Pept_tRNA_hydro_bact"/>
    <property type="match status" value="1"/>
</dbReference>
<dbReference type="GO" id="GO:0004045">
    <property type="term" value="F:peptidyl-tRNA hydrolase activity"/>
    <property type="evidence" value="ECO:0007669"/>
    <property type="project" value="UniProtKB-UniRule"/>
</dbReference>
<evidence type="ECO:0000256" key="3">
    <source>
        <dbReference type="ARBA" id="ARBA00022801"/>
    </source>
</evidence>
<keyword evidence="4 7" id="KW-0694">RNA-binding</keyword>
<dbReference type="Gene3D" id="3.40.50.1470">
    <property type="entry name" value="Peptidyl-tRNA hydrolase"/>
    <property type="match status" value="1"/>
</dbReference>
<sequence length="189" mass="21926">MSKNSNKRIIVGLGNPGLKYNKTRHNVGYLFIDYMINNYQLSYKKKFNGLLFEANLEEENILFFKPLDYMNNSGDSISELIHYYKIDLSNLFIVHDDIDLGFCRIKVKNGGGNGGHNGLKSIDLHLKSNNYWRIRIGIGRPDNGIISNYVLSDFSNQEINNLTVLFEKIKKNIIHLFYQKIDIFLNKIK</sequence>
<evidence type="ECO:0000256" key="7">
    <source>
        <dbReference type="HAMAP-Rule" id="MF_00083"/>
    </source>
</evidence>
<comment type="catalytic activity">
    <reaction evidence="7 8">
        <text>an N-acyl-L-alpha-aminoacyl-tRNA + H2O = an N-acyl-L-amino acid + a tRNA + H(+)</text>
        <dbReference type="Rhea" id="RHEA:54448"/>
        <dbReference type="Rhea" id="RHEA-COMP:10123"/>
        <dbReference type="Rhea" id="RHEA-COMP:13883"/>
        <dbReference type="ChEBI" id="CHEBI:15377"/>
        <dbReference type="ChEBI" id="CHEBI:15378"/>
        <dbReference type="ChEBI" id="CHEBI:59874"/>
        <dbReference type="ChEBI" id="CHEBI:78442"/>
        <dbReference type="ChEBI" id="CHEBI:138191"/>
        <dbReference type="EC" id="3.1.1.29"/>
    </reaction>
</comment>
<evidence type="ECO:0000256" key="1">
    <source>
        <dbReference type="ARBA" id="ARBA00013260"/>
    </source>
</evidence>
<dbReference type="EMBL" id="JARGYU010000001">
    <property type="protein sequence ID" value="MDZ5760973.1"/>
    <property type="molecule type" value="Genomic_DNA"/>
</dbReference>
<evidence type="ECO:0000256" key="6">
    <source>
        <dbReference type="ARBA" id="ARBA00050038"/>
    </source>
</evidence>
<comment type="similarity">
    <text evidence="5 7 9">Belongs to the PTH family.</text>
</comment>
<dbReference type="AlphaFoldDB" id="A0AAE4VKF1"/>
<dbReference type="PANTHER" id="PTHR17224">
    <property type="entry name" value="PEPTIDYL-TRNA HYDROLASE"/>
    <property type="match status" value="1"/>
</dbReference>
<dbReference type="Proteomes" id="UP001289135">
    <property type="component" value="Unassembled WGS sequence"/>
</dbReference>
<feature type="active site" description="Proton acceptor" evidence="7">
    <location>
        <position position="25"/>
    </location>
</feature>
<feature type="binding site" evidence="7">
    <location>
        <position position="117"/>
    </location>
    <ligand>
        <name>tRNA</name>
        <dbReference type="ChEBI" id="CHEBI:17843"/>
    </ligand>
</feature>
<dbReference type="InterPro" id="IPR018171">
    <property type="entry name" value="Pept_tRNA_hydro_CS"/>
</dbReference>
<dbReference type="PANTHER" id="PTHR17224:SF1">
    <property type="entry name" value="PEPTIDYL-TRNA HYDROLASE"/>
    <property type="match status" value="1"/>
</dbReference>
<dbReference type="SUPFAM" id="SSF53178">
    <property type="entry name" value="Peptidyl-tRNA hydrolase-like"/>
    <property type="match status" value="1"/>
</dbReference>
<evidence type="ECO:0000256" key="9">
    <source>
        <dbReference type="RuleBase" id="RU004320"/>
    </source>
</evidence>
<dbReference type="CDD" id="cd00462">
    <property type="entry name" value="PTH"/>
    <property type="match status" value="1"/>
</dbReference>
<comment type="subunit">
    <text evidence="7">Monomer.</text>
</comment>
<comment type="caution">
    <text evidence="10">The sequence shown here is derived from an EMBL/GenBank/DDBJ whole genome shotgun (WGS) entry which is preliminary data.</text>
</comment>
<feature type="binding site" evidence="7">
    <location>
        <position position="20"/>
    </location>
    <ligand>
        <name>tRNA</name>
        <dbReference type="ChEBI" id="CHEBI:17843"/>
    </ligand>
</feature>
<dbReference type="InterPro" id="IPR036416">
    <property type="entry name" value="Pept_tRNA_hydro_sf"/>
</dbReference>
<feature type="site" description="Stabilizes the basic form of H active site to accept a proton" evidence="7">
    <location>
        <position position="96"/>
    </location>
</feature>
<accession>A0AAE4VKF1</accession>
<dbReference type="FunFam" id="3.40.50.1470:FF:000001">
    <property type="entry name" value="Peptidyl-tRNA hydrolase"/>
    <property type="match status" value="1"/>
</dbReference>
<protein>
    <recommendedName>
        <fullName evidence="6 7">Peptidyl-tRNA hydrolase</fullName>
        <shortName evidence="7">Pth</shortName>
        <ecNumber evidence="1 7">3.1.1.29</ecNumber>
    </recommendedName>
</protein>
<feature type="binding site" evidence="7">
    <location>
        <position position="69"/>
    </location>
    <ligand>
        <name>tRNA</name>
        <dbReference type="ChEBI" id="CHEBI:17843"/>
    </ligand>
</feature>
<keyword evidence="11" id="KW-1185">Reference proteome</keyword>
<gene>
    <name evidence="7" type="primary">pth</name>
    <name evidence="10" type="ORF">Lyticum_00131</name>
</gene>